<name>A0ABP3BDK6_9BACT</name>
<comment type="caution">
    <text evidence="6">The sequence shown here is derived from an EMBL/GenBank/DDBJ whole genome shotgun (WGS) entry which is preliminary data.</text>
</comment>
<feature type="domain" description="Helicase C-terminal" evidence="5">
    <location>
        <begin position="314"/>
        <end position="513"/>
    </location>
</feature>
<keyword evidence="3 6" id="KW-0347">Helicase</keyword>
<sequence length="753" mass="88162">MDKSASAAKIVRMLNQNDDSLTPQIIHDVCEFFDEEKANGLSNADLQFLYYVASKVGIPQYYDMLPHFNKDVPQIPNVNQLVFGYVVQNSSYYVDNDSYLHRYQINVLDHYHHRELNRYFLSASTSFGKTYLVYEIIRKMKYKNIVLMFPTIALMTENLAKIYSNDEYEWIREKYKIHTLSDSKPEGEWNIFLYTPERYLTFIDNNKNISLDFIFVDEIYKLDNGFIIDEESKEDQRDIAYRIALYFALQDAHTDALLAGPYVEIHQTEEGRDKSSLFRFFSKYGIKPLNYNSIELVNKIEQSVYIIKDAKKMFLREVSEILKKNQNAIVYSKSRSDAENKVKQLIKENFSFLNINNTPDEFKEFIEHIKANYPKDHDGRQWIEITALEQGIAIHHGLVPKYIQKEIIDFFNRGIIKILIATTTITEGVNTTAKNVLITSSMKGTKDLKKFDAQNIEGRAGRFMSHYSGNVIILDSNFKKIIESDSEKLEHLYFRKDVEHTSIDFPYTENKYLSDKEKDIYISTRQKQNRLGIPDDIMNMLKALSLDEKLTVYENVANLSDEDKREIKNLILNFNQKKFLDKKLLEIIIKTIAPIAVNSKIDSFIKGRKEDHCYLTGIILSYMKGGLPGMIKYKIDEQKKNINTAIRESTEFVYHILKYQVTKYFGAFNLMYKYYLSKTTNTPFEKVVGIDSVLMKFEYNSYTHNGRIVSDFGVPQKIIDYYEVAEDSKKKQLQKGFDNFERKVFNDVQKIVE</sequence>
<evidence type="ECO:0000256" key="3">
    <source>
        <dbReference type="ARBA" id="ARBA00022806"/>
    </source>
</evidence>
<keyword evidence="1" id="KW-0547">Nucleotide-binding</keyword>
<dbReference type="PANTHER" id="PTHR12131">
    <property type="entry name" value="ATP-DEPENDENT RNA AND DNA HELICASE"/>
    <property type="match status" value="1"/>
</dbReference>
<evidence type="ECO:0000313" key="6">
    <source>
        <dbReference type="EMBL" id="EXG77679.1"/>
    </source>
</evidence>
<evidence type="ECO:0000256" key="1">
    <source>
        <dbReference type="ARBA" id="ARBA00022741"/>
    </source>
</evidence>
<dbReference type="PROSITE" id="PS51194">
    <property type="entry name" value="HELICASE_CTER"/>
    <property type="match status" value="1"/>
</dbReference>
<keyword evidence="7" id="KW-1185">Reference proteome</keyword>
<dbReference type="RefSeq" id="WP_051508794.1">
    <property type="nucleotide sequence ID" value="NZ_KK073873.1"/>
</dbReference>
<reference evidence="6" key="1">
    <citation type="submission" date="2013-07" db="EMBL/GenBank/DDBJ databases">
        <authorList>
            <consortium name="DOE Joint Genome Institute"/>
            <person name="Anderson I."/>
            <person name="Huntemann M."/>
            <person name="Han J."/>
            <person name="Chen A."/>
            <person name="Kyrpides N."/>
            <person name="Mavromatis K."/>
            <person name="Markowitz V."/>
            <person name="Palaniappan K."/>
            <person name="Ivanova N."/>
            <person name="Schaumberg A."/>
            <person name="Pati A."/>
            <person name="Liolios K."/>
            <person name="Nordberg H.P."/>
            <person name="Cantor M.N."/>
            <person name="Hua S.X."/>
            <person name="Woyke T."/>
        </authorList>
    </citation>
    <scope>NUCLEOTIDE SEQUENCE [LARGE SCALE GENOMIC DNA]</scope>
    <source>
        <strain evidence="6">DSM 17970</strain>
    </source>
</reference>
<dbReference type="Gene3D" id="3.40.50.300">
    <property type="entry name" value="P-loop containing nucleotide triphosphate hydrolases"/>
    <property type="match status" value="2"/>
</dbReference>
<evidence type="ECO:0000256" key="4">
    <source>
        <dbReference type="ARBA" id="ARBA00022840"/>
    </source>
</evidence>
<dbReference type="Proteomes" id="UP000243438">
    <property type="component" value="Unassembled WGS sequence"/>
</dbReference>
<dbReference type="InterPro" id="IPR050699">
    <property type="entry name" value="RNA-DNA_Helicase"/>
</dbReference>
<dbReference type="SMART" id="SM00490">
    <property type="entry name" value="HELICc"/>
    <property type="match status" value="1"/>
</dbReference>
<gene>
    <name evidence="6" type="ORF">XylorDRAFT_0019</name>
</gene>
<protein>
    <submittedName>
        <fullName evidence="6">Superfamily II helicase</fullName>
    </submittedName>
</protein>
<dbReference type="Pfam" id="PF00271">
    <property type="entry name" value="Helicase_C"/>
    <property type="match status" value="1"/>
</dbReference>
<dbReference type="PANTHER" id="PTHR12131:SF1">
    <property type="entry name" value="ATP-DEPENDENT RNA HELICASE SUPV3L1, MITOCHONDRIAL-RELATED"/>
    <property type="match status" value="1"/>
</dbReference>
<organism evidence="6 7">
    <name type="scientific">Xylanibacter oryzae DSM 17970</name>
    <dbReference type="NCBI Taxonomy" id="915438"/>
    <lineage>
        <taxon>Bacteria</taxon>
        <taxon>Pseudomonadati</taxon>
        <taxon>Bacteroidota</taxon>
        <taxon>Bacteroidia</taxon>
        <taxon>Bacteroidales</taxon>
        <taxon>Prevotellaceae</taxon>
        <taxon>Xylanibacter</taxon>
    </lineage>
</organism>
<keyword evidence="2" id="KW-0378">Hydrolase</keyword>
<evidence type="ECO:0000313" key="7">
    <source>
        <dbReference type="Proteomes" id="UP000243438"/>
    </source>
</evidence>
<dbReference type="InterPro" id="IPR001650">
    <property type="entry name" value="Helicase_C-like"/>
</dbReference>
<keyword evidence="4" id="KW-0067">ATP-binding</keyword>
<accession>A0ABP3BDK6</accession>
<dbReference type="SUPFAM" id="SSF52540">
    <property type="entry name" value="P-loop containing nucleoside triphosphate hydrolases"/>
    <property type="match status" value="2"/>
</dbReference>
<evidence type="ECO:0000256" key="2">
    <source>
        <dbReference type="ARBA" id="ARBA00022801"/>
    </source>
</evidence>
<dbReference type="InterPro" id="IPR027417">
    <property type="entry name" value="P-loop_NTPase"/>
</dbReference>
<evidence type="ECO:0000259" key="5">
    <source>
        <dbReference type="PROSITE" id="PS51194"/>
    </source>
</evidence>
<proteinExistence type="predicted"/>
<dbReference type="GO" id="GO:0004386">
    <property type="term" value="F:helicase activity"/>
    <property type="evidence" value="ECO:0007669"/>
    <property type="project" value="UniProtKB-KW"/>
</dbReference>
<dbReference type="EMBL" id="JFBS01000001">
    <property type="protein sequence ID" value="EXG77679.1"/>
    <property type="molecule type" value="Genomic_DNA"/>
</dbReference>